<name>W7Y5U0_9BACT</name>
<dbReference type="InterPro" id="IPR051124">
    <property type="entry name" value="Phosphate_Transport_Permease"/>
</dbReference>
<comment type="caution">
    <text evidence="11">The sequence shown here is derived from an EMBL/GenBank/DDBJ whole genome shotgun (WGS) entry which is preliminary data.</text>
</comment>
<evidence type="ECO:0000256" key="6">
    <source>
        <dbReference type="ARBA" id="ARBA00022692"/>
    </source>
</evidence>
<dbReference type="GO" id="GO:0055085">
    <property type="term" value="P:transmembrane transport"/>
    <property type="evidence" value="ECO:0007669"/>
    <property type="project" value="InterPro"/>
</dbReference>
<dbReference type="PANTHER" id="PTHR30425:SF1">
    <property type="entry name" value="PHOSPHATE TRANSPORT SYSTEM PERMEASE PROTEIN PSTC"/>
    <property type="match status" value="1"/>
</dbReference>
<dbReference type="SUPFAM" id="SSF161098">
    <property type="entry name" value="MetI-like"/>
    <property type="match status" value="1"/>
</dbReference>
<dbReference type="PROSITE" id="PS50928">
    <property type="entry name" value="ABC_TM1"/>
    <property type="match status" value="1"/>
</dbReference>
<comment type="similarity">
    <text evidence="2">Belongs to the binding-protein-dependent transport system permease family. CysTW subfamily.</text>
</comment>
<protein>
    <submittedName>
        <fullName evidence="11">Phosphate transport system permease protein PstC</fullName>
    </submittedName>
</protein>
<dbReference type="InterPro" id="IPR035906">
    <property type="entry name" value="MetI-like_sf"/>
</dbReference>
<gene>
    <name evidence="11" type="ORF">JCM21142_41614</name>
</gene>
<keyword evidence="6 9" id="KW-0812">Transmembrane</keyword>
<evidence type="ECO:0000256" key="3">
    <source>
        <dbReference type="ARBA" id="ARBA00022448"/>
    </source>
</evidence>
<evidence type="ECO:0000256" key="2">
    <source>
        <dbReference type="ARBA" id="ARBA00007069"/>
    </source>
</evidence>
<dbReference type="Gene3D" id="1.10.3720.10">
    <property type="entry name" value="MetI-like"/>
    <property type="match status" value="1"/>
</dbReference>
<keyword evidence="5" id="KW-0592">Phosphate transport</keyword>
<feature type="transmembrane region" description="Helical" evidence="9">
    <location>
        <begin position="304"/>
        <end position="327"/>
    </location>
</feature>
<evidence type="ECO:0000313" key="12">
    <source>
        <dbReference type="Proteomes" id="UP000019402"/>
    </source>
</evidence>
<evidence type="ECO:0000313" key="11">
    <source>
        <dbReference type="EMBL" id="GAF02963.1"/>
    </source>
</evidence>
<feature type="transmembrane region" description="Helical" evidence="9">
    <location>
        <begin position="150"/>
        <end position="172"/>
    </location>
</feature>
<reference evidence="11 12" key="1">
    <citation type="journal article" date="2014" name="Genome Announc.">
        <title>Draft Genome Sequence of Cytophaga fermentans JCM 21142T, a Facultative Anaerobe Isolated from Marine Mud.</title>
        <authorList>
            <person name="Starns D."/>
            <person name="Oshima K."/>
            <person name="Suda W."/>
            <person name="Iino T."/>
            <person name="Yuki M."/>
            <person name="Inoue J."/>
            <person name="Kitamura K."/>
            <person name="Iida T."/>
            <person name="Darby A."/>
            <person name="Hattori M."/>
            <person name="Ohkuma M."/>
        </authorList>
    </citation>
    <scope>NUCLEOTIDE SEQUENCE [LARGE SCALE GENOMIC DNA]</scope>
    <source>
        <strain evidence="11 12">JCM 21142</strain>
    </source>
</reference>
<dbReference type="InterPro" id="IPR000515">
    <property type="entry name" value="MetI-like"/>
</dbReference>
<dbReference type="EMBL" id="BAMD01000016">
    <property type="protein sequence ID" value="GAF02963.1"/>
    <property type="molecule type" value="Genomic_DNA"/>
</dbReference>
<keyword evidence="12" id="KW-1185">Reference proteome</keyword>
<dbReference type="GO" id="GO:0005886">
    <property type="term" value="C:plasma membrane"/>
    <property type="evidence" value="ECO:0007669"/>
    <property type="project" value="UniProtKB-SubCell"/>
</dbReference>
<evidence type="ECO:0000256" key="8">
    <source>
        <dbReference type="ARBA" id="ARBA00023136"/>
    </source>
</evidence>
<evidence type="ECO:0000256" key="9">
    <source>
        <dbReference type="RuleBase" id="RU363032"/>
    </source>
</evidence>
<dbReference type="PANTHER" id="PTHR30425">
    <property type="entry name" value="PHOSPHATE TRANSPORT SYSTEM PERMEASE PROTEIN PST"/>
    <property type="match status" value="1"/>
</dbReference>
<sequence length="334" mass="37022">MPNNYLFPMHYQRSLLSKITTSWMIISIITILALPLAIGTGLYLKAHPLMELKSLNELITSSIWLPHQKEFGFLPFILGSLYVTFIAFCLSAPVCLLAALFLTQFSCANNFSFYGHTKLTPKKFPGVKNILSRLVSSQNIMRFMHPVIDILAGLPSVIYGMWGILVIVPFISNHLAPLLGIKSSGYTILAGGIVLAVMCIPYILNMLIEVFNTIPTGLKEASLSLGATYWEMVKHVVIRKGIPGIISAFGLGIAKAFGETMAVMMVVGNLIQTKPHLFDAGYPLPALIANNYGEMLSIPLYDSALMFAALLLFTIILIINLIFRYFIYKTNKYE</sequence>
<dbReference type="AlphaFoldDB" id="W7Y5U0"/>
<feature type="transmembrane region" description="Helical" evidence="9">
    <location>
        <begin position="242"/>
        <end position="267"/>
    </location>
</feature>
<dbReference type="Proteomes" id="UP000019402">
    <property type="component" value="Unassembled WGS sequence"/>
</dbReference>
<feature type="transmembrane region" description="Helical" evidence="9">
    <location>
        <begin position="73"/>
        <end position="102"/>
    </location>
</feature>
<dbReference type="CDD" id="cd06261">
    <property type="entry name" value="TM_PBP2"/>
    <property type="match status" value="1"/>
</dbReference>
<keyword evidence="4" id="KW-1003">Cell membrane</keyword>
<feature type="transmembrane region" description="Helical" evidence="9">
    <location>
        <begin position="21"/>
        <end position="44"/>
    </location>
</feature>
<evidence type="ECO:0000256" key="4">
    <source>
        <dbReference type="ARBA" id="ARBA00022475"/>
    </source>
</evidence>
<keyword evidence="8 9" id="KW-0472">Membrane</keyword>
<keyword evidence="3 9" id="KW-0813">Transport</keyword>
<dbReference type="STRING" id="869213.GCA_000517085_02387"/>
<feature type="domain" description="ABC transmembrane type-1" evidence="10">
    <location>
        <begin position="77"/>
        <end position="323"/>
    </location>
</feature>
<evidence type="ECO:0000256" key="5">
    <source>
        <dbReference type="ARBA" id="ARBA00022592"/>
    </source>
</evidence>
<dbReference type="GO" id="GO:0006817">
    <property type="term" value="P:phosphate ion transport"/>
    <property type="evidence" value="ECO:0007669"/>
    <property type="project" value="UniProtKB-KW"/>
</dbReference>
<keyword evidence="7 9" id="KW-1133">Transmembrane helix</keyword>
<feature type="transmembrane region" description="Helical" evidence="9">
    <location>
        <begin position="184"/>
        <end position="204"/>
    </location>
</feature>
<dbReference type="Pfam" id="PF00528">
    <property type="entry name" value="BPD_transp_1"/>
    <property type="match status" value="1"/>
</dbReference>
<evidence type="ECO:0000259" key="10">
    <source>
        <dbReference type="PROSITE" id="PS50928"/>
    </source>
</evidence>
<organism evidence="11 12">
    <name type="scientific">Saccharicrinis fermentans DSM 9555 = JCM 21142</name>
    <dbReference type="NCBI Taxonomy" id="869213"/>
    <lineage>
        <taxon>Bacteria</taxon>
        <taxon>Pseudomonadati</taxon>
        <taxon>Bacteroidota</taxon>
        <taxon>Bacteroidia</taxon>
        <taxon>Marinilabiliales</taxon>
        <taxon>Marinilabiliaceae</taxon>
        <taxon>Saccharicrinis</taxon>
    </lineage>
</organism>
<accession>W7Y5U0</accession>
<proteinExistence type="inferred from homology"/>
<comment type="subcellular location">
    <subcellularLocation>
        <location evidence="1 9">Cell membrane</location>
        <topology evidence="1 9">Multi-pass membrane protein</topology>
    </subcellularLocation>
</comment>
<evidence type="ECO:0000256" key="1">
    <source>
        <dbReference type="ARBA" id="ARBA00004651"/>
    </source>
</evidence>
<evidence type="ECO:0000256" key="7">
    <source>
        <dbReference type="ARBA" id="ARBA00022989"/>
    </source>
</evidence>
<dbReference type="eggNOG" id="COG0573">
    <property type="taxonomic scope" value="Bacteria"/>
</dbReference>